<protein>
    <submittedName>
        <fullName evidence="1">Transcriptional regulator</fullName>
    </submittedName>
</protein>
<gene>
    <name evidence="1" type="ORF">A2T55_00780</name>
    <name evidence="2" type="ORF">AE0388_3026</name>
</gene>
<evidence type="ECO:0000313" key="3">
    <source>
        <dbReference type="Proteomes" id="UP000031488"/>
    </source>
</evidence>
<evidence type="ECO:0000313" key="2">
    <source>
        <dbReference type="EMBL" id="KHS50954.1"/>
    </source>
</evidence>
<dbReference type="Proteomes" id="UP000031488">
    <property type="component" value="Unassembled WGS sequence"/>
</dbReference>
<reference evidence="1" key="2">
    <citation type="submission" date="2016-03" db="EMBL/GenBank/DDBJ databases">
        <authorList>
            <person name="Zhu Y."/>
            <person name="Sun C."/>
        </authorList>
    </citation>
    <scope>NUCLEOTIDE SEQUENCE</scope>
    <source>
        <strain evidence="1">BS258</strain>
    </source>
</reference>
<dbReference type="EMBL" id="CP014869">
    <property type="protein sequence ID" value="AMT92519.1"/>
    <property type="molecule type" value="Genomic_DNA"/>
</dbReference>
<evidence type="ECO:0000313" key="1">
    <source>
        <dbReference type="EMBL" id="AMT92519.1"/>
    </source>
</evidence>
<organism evidence="2 3">
    <name type="scientific">Brevibacterium linens</name>
    <dbReference type="NCBI Taxonomy" id="1703"/>
    <lineage>
        <taxon>Bacteria</taxon>
        <taxon>Bacillati</taxon>
        <taxon>Actinomycetota</taxon>
        <taxon>Actinomycetes</taxon>
        <taxon>Micrococcales</taxon>
        <taxon>Brevibacteriaceae</taxon>
        <taxon>Brevibacterium</taxon>
    </lineage>
</organism>
<sequence length="211" mass="23836">MTHHSTTQLLVLHAVRLEGFGDFEVIAKRAGTSRNEAIEVLEEAERVGWVQNAAFADLEGWSLTDSGKVENERQLAAERRWADTADVVTAVYREFLPLNARLLRAVTDWQIAPTDTDRFAPNRHTDPEWDARVLAELTALSRELAPLTARLAAVLSRFGDYTPRFDSALAKAREGQTAWIDSSGWDSCHRVWFQLHEDLLATLGIDRRQEP</sequence>
<dbReference type="KEGG" id="bly:A2T55_00780"/>
<accession>A0A0B9AJP2</accession>
<reference evidence="4" key="3">
    <citation type="submission" date="2016-03" db="EMBL/GenBank/DDBJ databases">
        <authorList>
            <person name="Ploux O."/>
        </authorList>
    </citation>
    <scope>NUCLEOTIDE SEQUENCE [LARGE SCALE GENOMIC DNA]</scope>
    <source>
        <strain evidence="4">BS258</strain>
    </source>
</reference>
<proteinExistence type="predicted"/>
<dbReference type="Proteomes" id="UP000075950">
    <property type="component" value="Chromosome"/>
</dbReference>
<dbReference type="OrthoDB" id="3568381at2"/>
<reference evidence="2 3" key="1">
    <citation type="submission" date="2014-11" db="EMBL/GenBank/DDBJ databases">
        <title>Draft Genome Sequence of Brevibacterium linens AE038-8.</title>
        <authorList>
            <person name="Maizel D."/>
            <person name="Utturkar S.M."/>
            <person name="Brown S.D."/>
            <person name="Ferrero M."/>
            <person name="Rosen B.P."/>
        </authorList>
    </citation>
    <scope>NUCLEOTIDE SEQUENCE [LARGE SCALE GENOMIC DNA]</scope>
    <source>
        <strain evidence="2 3">AE038-8</strain>
    </source>
</reference>
<keyword evidence="3" id="KW-1185">Reference proteome</keyword>
<dbReference type="PATRIC" id="fig|1703.6.peg.2978"/>
<dbReference type="AlphaFoldDB" id="A0A0B9AJP2"/>
<evidence type="ECO:0000313" key="4">
    <source>
        <dbReference type="Proteomes" id="UP000075950"/>
    </source>
</evidence>
<accession>A0A144M066</accession>
<name>A0A0B9AJP2_BRELN</name>
<dbReference type="EMBL" id="JTJZ01000022">
    <property type="protein sequence ID" value="KHS50954.1"/>
    <property type="molecule type" value="Genomic_DNA"/>
</dbReference>
<dbReference type="RefSeq" id="WP_039211696.1">
    <property type="nucleotide sequence ID" value="NZ_CP014869.1"/>
</dbReference>